<comment type="similarity">
    <text evidence="2 7">Belongs to the sodium:solute symporter (SSF) (TC 2.A.21) family.</text>
</comment>
<comment type="caution">
    <text evidence="9">The sequence shown here is derived from an EMBL/GenBank/DDBJ whole genome shotgun (WGS) entry which is preliminary data.</text>
</comment>
<dbReference type="PANTHER" id="PTHR46154">
    <property type="match status" value="1"/>
</dbReference>
<feature type="transmembrane region" description="Helical" evidence="8">
    <location>
        <begin position="197"/>
        <end position="217"/>
    </location>
</feature>
<feature type="transmembrane region" description="Helical" evidence="8">
    <location>
        <begin position="396"/>
        <end position="418"/>
    </location>
</feature>
<evidence type="ECO:0000256" key="7">
    <source>
        <dbReference type="RuleBase" id="RU362091"/>
    </source>
</evidence>
<evidence type="ECO:0000256" key="4">
    <source>
        <dbReference type="ARBA" id="ARBA00022692"/>
    </source>
</evidence>
<reference evidence="9" key="1">
    <citation type="journal article" date="2021" name="Open Biol.">
        <title>Shared evolutionary footprints suggest mitochondrial oxidative damage underlies multiple complex I losses in fungi.</title>
        <authorList>
            <person name="Schikora-Tamarit M.A."/>
            <person name="Marcet-Houben M."/>
            <person name="Nosek J."/>
            <person name="Gabaldon T."/>
        </authorList>
    </citation>
    <scope>NUCLEOTIDE SEQUENCE</scope>
    <source>
        <strain evidence="9">NCAIM Y.01608</strain>
    </source>
</reference>
<evidence type="ECO:0000256" key="1">
    <source>
        <dbReference type="ARBA" id="ARBA00004141"/>
    </source>
</evidence>
<organism evidence="9 10">
    <name type="scientific">Ogataea polymorpha</name>
    <dbReference type="NCBI Taxonomy" id="460523"/>
    <lineage>
        <taxon>Eukaryota</taxon>
        <taxon>Fungi</taxon>
        <taxon>Dikarya</taxon>
        <taxon>Ascomycota</taxon>
        <taxon>Saccharomycotina</taxon>
        <taxon>Pichiomycetes</taxon>
        <taxon>Pichiales</taxon>
        <taxon>Pichiaceae</taxon>
        <taxon>Ogataea</taxon>
    </lineage>
</organism>
<feature type="transmembrane region" description="Helical" evidence="8">
    <location>
        <begin position="424"/>
        <end position="445"/>
    </location>
</feature>
<dbReference type="PROSITE" id="PS50283">
    <property type="entry name" value="NA_SOLUT_SYMP_3"/>
    <property type="match status" value="1"/>
</dbReference>
<dbReference type="InterPro" id="IPR001734">
    <property type="entry name" value="Na/solute_symporter"/>
</dbReference>
<evidence type="ECO:0000313" key="9">
    <source>
        <dbReference type="EMBL" id="KAH3675366.1"/>
    </source>
</evidence>
<accession>A0A9P8TEG1</accession>
<feature type="transmembrane region" description="Helical" evidence="8">
    <location>
        <begin position="129"/>
        <end position="151"/>
    </location>
</feature>
<dbReference type="Proteomes" id="UP000788993">
    <property type="component" value="Unassembled WGS sequence"/>
</dbReference>
<gene>
    <name evidence="9" type="ORF">OGATHE_001706</name>
</gene>
<evidence type="ECO:0000313" key="10">
    <source>
        <dbReference type="Proteomes" id="UP000788993"/>
    </source>
</evidence>
<feature type="transmembrane region" description="Helical" evidence="8">
    <location>
        <begin position="46"/>
        <end position="68"/>
    </location>
</feature>
<dbReference type="Gene3D" id="1.20.1730.10">
    <property type="entry name" value="Sodium/glucose cotransporter"/>
    <property type="match status" value="1"/>
</dbReference>
<dbReference type="CDD" id="cd11476">
    <property type="entry name" value="SLC5sbd_DUR3"/>
    <property type="match status" value="1"/>
</dbReference>
<keyword evidence="4 8" id="KW-0812">Transmembrane</keyword>
<feature type="transmembrane region" description="Helical" evidence="8">
    <location>
        <begin position="287"/>
        <end position="313"/>
    </location>
</feature>
<evidence type="ECO:0008006" key="11">
    <source>
        <dbReference type="Google" id="ProtNLM"/>
    </source>
</evidence>
<proteinExistence type="inferred from homology"/>
<dbReference type="GO" id="GO:0015204">
    <property type="term" value="F:urea transmembrane transporter activity"/>
    <property type="evidence" value="ECO:0007669"/>
    <property type="project" value="InterPro"/>
</dbReference>
<reference evidence="9" key="2">
    <citation type="submission" date="2021-01" db="EMBL/GenBank/DDBJ databases">
        <authorList>
            <person name="Schikora-Tamarit M.A."/>
        </authorList>
    </citation>
    <scope>NUCLEOTIDE SEQUENCE</scope>
    <source>
        <strain evidence="9">NCAIM Y.01608</strain>
    </source>
</reference>
<sequence length="651" mass="69501">MTTPILEQSYGYGFVLGIGAAFALLMSLITRVLSKYLGQVQNSERFTTASRSVGSGLIASSTVSAWTWPATLLSSGAWSYAHGVSGGFLYGVGGTIQVTLFVFVCLQIKSRAPAAHTVSECFSVRFGPVGHWVFLCYVFATNVLISSLLLLGGSQGFSATTGMNVVAASFLLPLGVMVYTALGGLKATFISDWIHTVIIYIILLVASYKIYCSSPLIGSPGKMYDLLQEAQIAFPSATGQSYLSYRDSTMLMLTWTVCLGGLSSVFGDPGYSQRAIASSSTQVFQGYTLGALCWAVIPTVIGSSAGLACRALLSSPHSPTYPNELSTEEVNNGLPVIYGLYAVMGKSGAAAGLIMLFMSVTSASSAELIAFSSVTTYDVYRTYINPKASGAQLVRAAHIAVVGFSLFMAVLSVVFNYVGVTVGWLLTFSGIIVNPSVFTVVITLFWSKMTRLALVIGAPLGTLSGVLCWIAGAYCFGNNVVDKDTLNITKATFIGNCTALFSTPLYIVLVSLLKPDPEPFDMNKFCTSITLADDMDAEEEHAAELPANEQKKLRSHIWAAAVINIVLVLGVYVVLPLGLYGSNHDLSKASFTGFIVVVLMWLLVAAMYIILFPLWQGRHSIKVLLQVLLGRGSADGTSSVEVVQLQQEQKS</sequence>
<feature type="transmembrane region" description="Helical" evidence="8">
    <location>
        <begin position="249"/>
        <end position="266"/>
    </location>
</feature>
<keyword evidence="10" id="KW-1185">Reference proteome</keyword>
<evidence type="ECO:0000256" key="6">
    <source>
        <dbReference type="ARBA" id="ARBA00023136"/>
    </source>
</evidence>
<feature type="transmembrane region" description="Helical" evidence="8">
    <location>
        <begin position="452"/>
        <end position="473"/>
    </location>
</feature>
<dbReference type="GO" id="GO:0015489">
    <property type="term" value="F:putrescine transmembrane transporter activity"/>
    <property type="evidence" value="ECO:0007669"/>
    <property type="project" value="TreeGrafter"/>
</dbReference>
<dbReference type="Pfam" id="PF00474">
    <property type="entry name" value="SSF"/>
    <property type="match status" value="1"/>
</dbReference>
<feature type="transmembrane region" description="Helical" evidence="8">
    <location>
        <begin position="12"/>
        <end position="34"/>
    </location>
</feature>
<feature type="transmembrane region" description="Helical" evidence="8">
    <location>
        <begin position="557"/>
        <end position="579"/>
    </location>
</feature>
<name>A0A9P8TEG1_9ASCO</name>
<dbReference type="InterPro" id="IPR038377">
    <property type="entry name" value="Na/Glc_symporter_sf"/>
</dbReference>
<dbReference type="EMBL" id="JAEUBD010000382">
    <property type="protein sequence ID" value="KAH3675366.1"/>
    <property type="molecule type" value="Genomic_DNA"/>
</dbReference>
<keyword evidence="5 8" id="KW-1133">Transmembrane helix</keyword>
<evidence type="ECO:0000256" key="8">
    <source>
        <dbReference type="SAM" id="Phobius"/>
    </source>
</evidence>
<dbReference type="GO" id="GO:0015606">
    <property type="term" value="F:spermidine transmembrane transporter activity"/>
    <property type="evidence" value="ECO:0007669"/>
    <property type="project" value="TreeGrafter"/>
</dbReference>
<evidence type="ECO:0000256" key="5">
    <source>
        <dbReference type="ARBA" id="ARBA00022989"/>
    </source>
</evidence>
<dbReference type="AlphaFoldDB" id="A0A9P8TEG1"/>
<keyword evidence="3" id="KW-0813">Transport</keyword>
<protein>
    <recommendedName>
        <fullName evidence="11">Urea active transporter</fullName>
    </recommendedName>
</protein>
<comment type="subcellular location">
    <subcellularLocation>
        <location evidence="1">Membrane</location>
        <topology evidence="1">Multi-pass membrane protein</topology>
    </subcellularLocation>
</comment>
<keyword evidence="6 8" id="KW-0472">Membrane</keyword>
<feature type="transmembrane region" description="Helical" evidence="8">
    <location>
        <begin position="163"/>
        <end position="185"/>
    </location>
</feature>
<feature type="transmembrane region" description="Helical" evidence="8">
    <location>
        <begin position="88"/>
        <end position="108"/>
    </location>
</feature>
<feature type="transmembrane region" description="Helical" evidence="8">
    <location>
        <begin position="591"/>
        <end position="615"/>
    </location>
</feature>
<evidence type="ECO:0000256" key="2">
    <source>
        <dbReference type="ARBA" id="ARBA00006434"/>
    </source>
</evidence>
<dbReference type="GO" id="GO:0005886">
    <property type="term" value="C:plasma membrane"/>
    <property type="evidence" value="ECO:0007669"/>
    <property type="project" value="TreeGrafter"/>
</dbReference>
<feature type="transmembrane region" description="Helical" evidence="8">
    <location>
        <begin position="493"/>
        <end position="513"/>
    </location>
</feature>
<dbReference type="InterPro" id="IPR031155">
    <property type="entry name" value="DUR"/>
</dbReference>
<dbReference type="PANTHER" id="PTHR46154:SF4">
    <property type="entry name" value="UREA ACTIVE TRANSPORTER"/>
    <property type="match status" value="1"/>
</dbReference>
<evidence type="ECO:0000256" key="3">
    <source>
        <dbReference type="ARBA" id="ARBA00022448"/>
    </source>
</evidence>